<name>A0A915HGK6_ROMCU</name>
<organism evidence="2 3">
    <name type="scientific">Romanomermis culicivorax</name>
    <name type="common">Nematode worm</name>
    <dbReference type="NCBI Taxonomy" id="13658"/>
    <lineage>
        <taxon>Eukaryota</taxon>
        <taxon>Metazoa</taxon>
        <taxon>Ecdysozoa</taxon>
        <taxon>Nematoda</taxon>
        <taxon>Enoplea</taxon>
        <taxon>Dorylaimia</taxon>
        <taxon>Mermithida</taxon>
        <taxon>Mermithoidea</taxon>
        <taxon>Mermithidae</taxon>
        <taxon>Romanomermis</taxon>
    </lineage>
</organism>
<dbReference type="WBParaSite" id="nRc.2.0.1.t01152-RA">
    <property type="protein sequence ID" value="nRc.2.0.1.t01152-RA"/>
    <property type="gene ID" value="nRc.2.0.1.g01152"/>
</dbReference>
<feature type="compositionally biased region" description="Basic and acidic residues" evidence="1">
    <location>
        <begin position="40"/>
        <end position="73"/>
    </location>
</feature>
<keyword evidence="2" id="KW-1185">Reference proteome</keyword>
<feature type="region of interest" description="Disordered" evidence="1">
    <location>
        <begin position="35"/>
        <end position="84"/>
    </location>
</feature>
<dbReference type="Proteomes" id="UP000887565">
    <property type="component" value="Unplaced"/>
</dbReference>
<dbReference type="AlphaFoldDB" id="A0A915HGK6"/>
<sequence length="84" mass="9674">MCLEDKEMILANRKNLAEWNKSQKPLIIVVPDLTKQQRATQKEKQKSKEERKEITYVKGGLKDQENRSLDGGKHRAPTRAVKTA</sequence>
<protein>
    <submittedName>
        <fullName evidence="3">Uncharacterized protein</fullName>
    </submittedName>
</protein>
<reference evidence="3" key="1">
    <citation type="submission" date="2022-11" db="UniProtKB">
        <authorList>
            <consortium name="WormBaseParasite"/>
        </authorList>
    </citation>
    <scope>IDENTIFICATION</scope>
</reference>
<evidence type="ECO:0000313" key="3">
    <source>
        <dbReference type="WBParaSite" id="nRc.2.0.1.t01152-RA"/>
    </source>
</evidence>
<proteinExistence type="predicted"/>
<evidence type="ECO:0000313" key="2">
    <source>
        <dbReference type="Proteomes" id="UP000887565"/>
    </source>
</evidence>
<accession>A0A915HGK6</accession>
<evidence type="ECO:0000256" key="1">
    <source>
        <dbReference type="SAM" id="MobiDB-lite"/>
    </source>
</evidence>